<dbReference type="InterPro" id="IPR005636">
    <property type="entry name" value="DTW"/>
</dbReference>
<feature type="domain" description="DTW" evidence="7">
    <location>
        <begin position="23"/>
        <end position="237"/>
    </location>
</feature>
<keyword evidence="3" id="KW-0949">S-adenosyl-L-methionine</keyword>
<dbReference type="EC" id="2.5.1.25" evidence="1"/>
<evidence type="ECO:0000256" key="2">
    <source>
        <dbReference type="ARBA" id="ARBA00022679"/>
    </source>
</evidence>
<dbReference type="SMART" id="SM01144">
    <property type="entry name" value="DTW"/>
    <property type="match status" value="1"/>
</dbReference>
<dbReference type="STRING" id="35128.B8BTK6"/>
<name>B8BTK6_THAPS</name>
<dbReference type="Pfam" id="PF03942">
    <property type="entry name" value="DTW"/>
    <property type="match status" value="1"/>
</dbReference>
<dbReference type="InterPro" id="IPR039262">
    <property type="entry name" value="DTWD2/TAPT"/>
</dbReference>
<keyword evidence="4" id="KW-0819">tRNA processing</keyword>
<dbReference type="PANTHER" id="PTHR21392">
    <property type="entry name" value="TRNA-URIDINE AMINOCARBOXYPROPYLTRANSFERASE 2"/>
    <property type="match status" value="1"/>
</dbReference>
<accession>B8BTK6</accession>
<dbReference type="GeneID" id="7448633"/>
<reference evidence="8 9" key="2">
    <citation type="journal article" date="2008" name="Nature">
        <title>The Phaeodactylum genome reveals the evolutionary history of diatom genomes.</title>
        <authorList>
            <person name="Bowler C."/>
            <person name="Allen A.E."/>
            <person name="Badger J.H."/>
            <person name="Grimwood J."/>
            <person name="Jabbari K."/>
            <person name="Kuo A."/>
            <person name="Maheswari U."/>
            <person name="Martens C."/>
            <person name="Maumus F."/>
            <person name="Otillar R.P."/>
            <person name="Rayko E."/>
            <person name="Salamov A."/>
            <person name="Vandepoele K."/>
            <person name="Beszteri B."/>
            <person name="Gruber A."/>
            <person name="Heijde M."/>
            <person name="Katinka M."/>
            <person name="Mock T."/>
            <person name="Valentin K."/>
            <person name="Verret F."/>
            <person name="Berges J.A."/>
            <person name="Brownlee C."/>
            <person name="Cadoret J.P."/>
            <person name="Chiovitti A."/>
            <person name="Choi C.J."/>
            <person name="Coesel S."/>
            <person name="De Martino A."/>
            <person name="Detter J.C."/>
            <person name="Durkin C."/>
            <person name="Falciatore A."/>
            <person name="Fournet J."/>
            <person name="Haruta M."/>
            <person name="Huysman M.J."/>
            <person name="Jenkins B.D."/>
            <person name="Jiroutova K."/>
            <person name="Jorgensen R.E."/>
            <person name="Joubert Y."/>
            <person name="Kaplan A."/>
            <person name="Kroger N."/>
            <person name="Kroth P.G."/>
            <person name="La Roche J."/>
            <person name="Lindquist E."/>
            <person name="Lommer M."/>
            <person name="Martin-Jezequel V."/>
            <person name="Lopez P.J."/>
            <person name="Lucas S."/>
            <person name="Mangogna M."/>
            <person name="McGinnis K."/>
            <person name="Medlin L.K."/>
            <person name="Montsant A."/>
            <person name="Oudot-Le Secq M.P."/>
            <person name="Napoli C."/>
            <person name="Obornik M."/>
            <person name="Parker M.S."/>
            <person name="Petit J.L."/>
            <person name="Porcel B.M."/>
            <person name="Poulsen N."/>
            <person name="Robison M."/>
            <person name="Rychlewski L."/>
            <person name="Rynearson T.A."/>
            <person name="Schmutz J."/>
            <person name="Shapiro H."/>
            <person name="Siaut M."/>
            <person name="Stanley M."/>
            <person name="Sussman M.R."/>
            <person name="Taylor A.R."/>
            <person name="Vardi A."/>
            <person name="von Dassow P."/>
            <person name="Vyverman W."/>
            <person name="Willis A."/>
            <person name="Wyrwicz L.S."/>
            <person name="Rokhsar D.S."/>
            <person name="Weissenbach J."/>
            <person name="Armbrust E.V."/>
            <person name="Green B.R."/>
            <person name="Van de Peer Y."/>
            <person name="Grigoriev I.V."/>
        </authorList>
    </citation>
    <scope>NUCLEOTIDE SEQUENCE [LARGE SCALE GENOMIC DNA]</scope>
    <source>
        <strain evidence="8 9">CCMP1335</strain>
    </source>
</reference>
<dbReference type="EMBL" id="CM000639">
    <property type="protein sequence ID" value="EED94617.1"/>
    <property type="molecule type" value="Genomic_DNA"/>
</dbReference>
<dbReference type="RefSeq" id="XP_002287174.1">
    <property type="nucleotide sequence ID" value="XM_002287138.1"/>
</dbReference>
<keyword evidence="9" id="KW-1185">Reference proteome</keyword>
<comment type="similarity">
    <text evidence="5">Belongs to the TDD superfamily. DTWD2 family.</text>
</comment>
<evidence type="ECO:0000256" key="5">
    <source>
        <dbReference type="ARBA" id="ARBA00034489"/>
    </source>
</evidence>
<dbReference type="PANTHER" id="PTHR21392:SF0">
    <property type="entry name" value="TRNA-URIDINE AMINOCARBOXYPROPYLTRANSFERASE 2"/>
    <property type="match status" value="1"/>
</dbReference>
<evidence type="ECO:0000256" key="6">
    <source>
        <dbReference type="ARBA" id="ARBA00048718"/>
    </source>
</evidence>
<dbReference type="GO" id="GO:0008033">
    <property type="term" value="P:tRNA processing"/>
    <property type="evidence" value="ECO:0007669"/>
    <property type="project" value="UniProtKB-KW"/>
</dbReference>
<proteinExistence type="inferred from homology"/>
<evidence type="ECO:0000256" key="3">
    <source>
        <dbReference type="ARBA" id="ARBA00022691"/>
    </source>
</evidence>
<evidence type="ECO:0000256" key="1">
    <source>
        <dbReference type="ARBA" id="ARBA00012386"/>
    </source>
</evidence>
<dbReference type="GO" id="GO:0016432">
    <property type="term" value="F:tRNA-uridine aminocarboxypropyltransferase activity"/>
    <property type="evidence" value="ECO:0007669"/>
    <property type="project" value="UniProtKB-EC"/>
</dbReference>
<protein>
    <recommendedName>
        <fullName evidence="1">tRNA-uridine aminocarboxypropyltransferase</fullName>
        <ecNumber evidence="1">2.5.1.25</ecNumber>
    </recommendedName>
</protein>
<dbReference type="Proteomes" id="UP000001449">
    <property type="component" value="Chromosome 2"/>
</dbReference>
<organism evidence="8 9">
    <name type="scientific">Thalassiosira pseudonana</name>
    <name type="common">Marine diatom</name>
    <name type="synonym">Cyclotella nana</name>
    <dbReference type="NCBI Taxonomy" id="35128"/>
    <lineage>
        <taxon>Eukaryota</taxon>
        <taxon>Sar</taxon>
        <taxon>Stramenopiles</taxon>
        <taxon>Ochrophyta</taxon>
        <taxon>Bacillariophyta</taxon>
        <taxon>Coscinodiscophyceae</taxon>
        <taxon>Thalassiosirophycidae</taxon>
        <taxon>Thalassiosirales</taxon>
        <taxon>Thalassiosiraceae</taxon>
        <taxon>Thalassiosira</taxon>
    </lineage>
</organism>
<keyword evidence="2" id="KW-0808">Transferase</keyword>
<evidence type="ECO:0000259" key="7">
    <source>
        <dbReference type="SMART" id="SM01144"/>
    </source>
</evidence>
<evidence type="ECO:0000313" key="8">
    <source>
        <dbReference type="EMBL" id="EED94617.1"/>
    </source>
</evidence>
<reference evidence="8 9" key="1">
    <citation type="journal article" date="2004" name="Science">
        <title>The genome of the diatom Thalassiosira pseudonana: ecology, evolution, and metabolism.</title>
        <authorList>
            <person name="Armbrust E.V."/>
            <person name="Berges J.A."/>
            <person name="Bowler C."/>
            <person name="Green B.R."/>
            <person name="Martinez D."/>
            <person name="Putnam N.H."/>
            <person name="Zhou S."/>
            <person name="Allen A.E."/>
            <person name="Apt K.E."/>
            <person name="Bechner M."/>
            <person name="Brzezinski M.A."/>
            <person name="Chaal B.K."/>
            <person name="Chiovitti A."/>
            <person name="Davis A.K."/>
            <person name="Demarest M.S."/>
            <person name="Detter J.C."/>
            <person name="Glavina T."/>
            <person name="Goodstein D."/>
            <person name="Hadi M.Z."/>
            <person name="Hellsten U."/>
            <person name="Hildebrand M."/>
            <person name="Jenkins B.D."/>
            <person name="Jurka J."/>
            <person name="Kapitonov V.V."/>
            <person name="Kroger N."/>
            <person name="Lau W.W."/>
            <person name="Lane T.W."/>
            <person name="Larimer F.W."/>
            <person name="Lippmeier J.C."/>
            <person name="Lucas S."/>
            <person name="Medina M."/>
            <person name="Montsant A."/>
            <person name="Obornik M."/>
            <person name="Parker M.S."/>
            <person name="Palenik B."/>
            <person name="Pazour G.J."/>
            <person name="Richardson P.M."/>
            <person name="Rynearson T.A."/>
            <person name="Saito M.A."/>
            <person name="Schwartz D.C."/>
            <person name="Thamatrakoln K."/>
            <person name="Valentin K."/>
            <person name="Vardi A."/>
            <person name="Wilkerson F.P."/>
            <person name="Rokhsar D.S."/>
        </authorList>
    </citation>
    <scope>NUCLEOTIDE SEQUENCE [LARGE SCALE GENOMIC DNA]</scope>
    <source>
        <strain evidence="8 9">CCMP1335</strain>
    </source>
</reference>
<dbReference type="OMA" id="PMILERC"/>
<dbReference type="AlphaFoldDB" id="B8BTK6"/>
<evidence type="ECO:0000313" key="9">
    <source>
        <dbReference type="Proteomes" id="UP000001449"/>
    </source>
</evidence>
<sequence length="268" mass="31127">MKTKIASSVAKTERREKERAQISRDVCERCSRPPLLCVCQSLPDELVSINTNVLILQHPREFRRKSLSTVPLMPMILERCTVKVGYNFSPEQLDVVQDFLDRDQKPLVLFPGRDAISLDGKELSSNTNDEQSLNLKRIQQNEQLLILIDGTWAEARRMIMQSPDLMDQCQQVEFTSENESMYNVIRKEPEKHCLSTLEACARALVLLEPTSKQATEAKTTLEESMRYMIEKRLHAGELHDPNQRFRRPGAKIYERNKRRHEIKKELFS</sequence>
<dbReference type="PaxDb" id="35128-Thaps268179"/>
<dbReference type="InParanoid" id="B8BTK6"/>
<dbReference type="HOGENOM" id="CLU_066458_2_2_1"/>
<gene>
    <name evidence="8" type="ORF">THAPSDRAFT_268179</name>
</gene>
<comment type="catalytic activity">
    <reaction evidence="6">
        <text>a uridine in tRNA + S-adenosyl-L-methionine = a 3-[(3S)-3-amino-3-carboxypropyl]uridine in tRNA + S-methyl-5'-thioadenosine + H(+)</text>
        <dbReference type="Rhea" id="RHEA:62432"/>
        <dbReference type="Rhea" id="RHEA-COMP:13339"/>
        <dbReference type="Rhea" id="RHEA-COMP:16092"/>
        <dbReference type="ChEBI" id="CHEBI:15378"/>
        <dbReference type="ChEBI" id="CHEBI:17509"/>
        <dbReference type="ChEBI" id="CHEBI:59789"/>
        <dbReference type="ChEBI" id="CHEBI:65315"/>
        <dbReference type="ChEBI" id="CHEBI:82930"/>
        <dbReference type="EC" id="2.5.1.25"/>
    </reaction>
</comment>
<dbReference type="eggNOG" id="KOG4382">
    <property type="taxonomic scope" value="Eukaryota"/>
</dbReference>
<evidence type="ECO:0000256" key="4">
    <source>
        <dbReference type="ARBA" id="ARBA00022694"/>
    </source>
</evidence>
<dbReference type="KEGG" id="tps:THAPSDRAFT_268179"/>